<dbReference type="Proteomes" id="UP001457282">
    <property type="component" value="Unassembled WGS sequence"/>
</dbReference>
<protein>
    <submittedName>
        <fullName evidence="5">Uncharacterized protein</fullName>
    </submittedName>
</protein>
<evidence type="ECO:0000256" key="2">
    <source>
        <dbReference type="ARBA" id="ARBA00022527"/>
    </source>
</evidence>
<keyword evidence="3 4" id="KW-0472">Membrane</keyword>
<keyword evidence="2" id="KW-0808">Transferase</keyword>
<dbReference type="PANTHER" id="PTHR47985:SF44">
    <property type="entry name" value="SERINE_THREONINE-PROTEIN KINASE PBS1"/>
    <property type="match status" value="1"/>
</dbReference>
<keyword evidence="2" id="KW-0723">Serine/threonine-protein kinase</keyword>
<dbReference type="Gene3D" id="1.10.510.10">
    <property type="entry name" value="Transferase(Phosphotransferase) domain 1"/>
    <property type="match status" value="1"/>
</dbReference>
<proteinExistence type="predicted"/>
<keyword evidence="4" id="KW-0812">Transmembrane</keyword>
<keyword evidence="4" id="KW-1133">Transmembrane helix</keyword>
<evidence type="ECO:0000313" key="5">
    <source>
        <dbReference type="EMBL" id="KAK9936304.1"/>
    </source>
</evidence>
<dbReference type="EMBL" id="JBEDUW010000003">
    <property type="protein sequence ID" value="KAK9936304.1"/>
    <property type="molecule type" value="Genomic_DNA"/>
</dbReference>
<name>A0AAW1XI81_RUBAR</name>
<keyword evidence="6" id="KW-1185">Reference proteome</keyword>
<keyword evidence="2" id="KW-0418">Kinase</keyword>
<gene>
    <name evidence="5" type="ORF">M0R45_013152</name>
</gene>
<organism evidence="5 6">
    <name type="scientific">Rubus argutus</name>
    <name type="common">Southern blackberry</name>
    <dbReference type="NCBI Taxonomy" id="59490"/>
    <lineage>
        <taxon>Eukaryota</taxon>
        <taxon>Viridiplantae</taxon>
        <taxon>Streptophyta</taxon>
        <taxon>Embryophyta</taxon>
        <taxon>Tracheophyta</taxon>
        <taxon>Spermatophyta</taxon>
        <taxon>Magnoliopsida</taxon>
        <taxon>eudicotyledons</taxon>
        <taxon>Gunneridae</taxon>
        <taxon>Pentapetalae</taxon>
        <taxon>rosids</taxon>
        <taxon>fabids</taxon>
        <taxon>Rosales</taxon>
        <taxon>Rosaceae</taxon>
        <taxon>Rosoideae</taxon>
        <taxon>Rosoideae incertae sedis</taxon>
        <taxon>Rubus</taxon>
    </lineage>
</organism>
<evidence type="ECO:0000256" key="1">
    <source>
        <dbReference type="ARBA" id="ARBA00004370"/>
    </source>
</evidence>
<accession>A0AAW1XI81</accession>
<evidence type="ECO:0000313" key="6">
    <source>
        <dbReference type="Proteomes" id="UP001457282"/>
    </source>
</evidence>
<dbReference type="GO" id="GO:0016020">
    <property type="term" value="C:membrane"/>
    <property type="evidence" value="ECO:0007669"/>
    <property type="project" value="UniProtKB-SubCell"/>
</dbReference>
<dbReference type="PANTHER" id="PTHR47985">
    <property type="entry name" value="OS07G0668900 PROTEIN"/>
    <property type="match status" value="1"/>
</dbReference>
<feature type="transmembrane region" description="Helical" evidence="4">
    <location>
        <begin position="27"/>
        <end position="47"/>
    </location>
</feature>
<sequence length="207" mass="23342">MGLRCHQILNSHKAGKFLTTKRVCHGVAAGGILIFLALILCVLVRCVKARGDDKKAKSHDISACKLPTENTRYSQYSLEEVRKVFKWRKVTFLLFALHEFPKEAIVKPLDGYGVDSNRMGVMAKLKKEKKIDGKKSRPGGEQYLVRWAVPKLHDIDALSRMVDPSLNGAYTMKSLSRLADIISSGIHREPEFRPPISEIVQELLQMI</sequence>
<comment type="caution">
    <text evidence="5">The sequence shown here is derived from an EMBL/GenBank/DDBJ whole genome shotgun (WGS) entry which is preliminary data.</text>
</comment>
<evidence type="ECO:0000256" key="4">
    <source>
        <dbReference type="SAM" id="Phobius"/>
    </source>
</evidence>
<dbReference type="AlphaFoldDB" id="A0AAW1XI81"/>
<comment type="subcellular location">
    <subcellularLocation>
        <location evidence="1">Membrane</location>
    </subcellularLocation>
</comment>
<dbReference type="GO" id="GO:0004674">
    <property type="term" value="F:protein serine/threonine kinase activity"/>
    <property type="evidence" value="ECO:0007669"/>
    <property type="project" value="UniProtKB-KW"/>
</dbReference>
<evidence type="ECO:0000256" key="3">
    <source>
        <dbReference type="ARBA" id="ARBA00023136"/>
    </source>
</evidence>
<reference evidence="5 6" key="1">
    <citation type="journal article" date="2023" name="G3 (Bethesda)">
        <title>A chromosome-length genome assembly and annotation of blackberry (Rubus argutus, cv. 'Hillquist').</title>
        <authorList>
            <person name="Bruna T."/>
            <person name="Aryal R."/>
            <person name="Dudchenko O."/>
            <person name="Sargent D.J."/>
            <person name="Mead D."/>
            <person name="Buti M."/>
            <person name="Cavallini A."/>
            <person name="Hytonen T."/>
            <person name="Andres J."/>
            <person name="Pham M."/>
            <person name="Weisz D."/>
            <person name="Mascagni F."/>
            <person name="Usai G."/>
            <person name="Natali L."/>
            <person name="Bassil N."/>
            <person name="Fernandez G.E."/>
            <person name="Lomsadze A."/>
            <person name="Armour M."/>
            <person name="Olukolu B."/>
            <person name="Poorten T."/>
            <person name="Britton C."/>
            <person name="Davik J."/>
            <person name="Ashrafi H."/>
            <person name="Aiden E.L."/>
            <person name="Borodovsky M."/>
            <person name="Worthington M."/>
        </authorList>
    </citation>
    <scope>NUCLEOTIDE SEQUENCE [LARGE SCALE GENOMIC DNA]</scope>
    <source>
        <strain evidence="5">PI 553951</strain>
    </source>
</reference>